<sequence>MIHLITRDNIQEFNKMVTGLERALTKTTLGKSWDMTSLYDNLVNLQAFAFHQVESQYSGVFTISESPLIRSIYWFWSGKEPSNKTPIDFSEVDAFLTAAARYFQCGQIIGEGRKGWAKVSAPFGYTEDSVICIKEVRYELPEIQPTAPDGSESTTG</sequence>
<evidence type="ECO:0000313" key="1">
    <source>
        <dbReference type="EMBL" id="XAI69817.1"/>
    </source>
</evidence>
<organism evidence="1">
    <name type="scientific">Pseudomonas phage Lyrsu03</name>
    <dbReference type="NCBI Taxonomy" id="3138537"/>
    <lineage>
        <taxon>Viruses</taxon>
    </lineage>
</organism>
<dbReference type="EMBL" id="PP179314">
    <property type="protein sequence ID" value="XAI69817.1"/>
    <property type="molecule type" value="Genomic_DNA"/>
</dbReference>
<protein>
    <submittedName>
        <fullName evidence="1">Uncharacterized protein</fullName>
    </submittedName>
</protein>
<reference evidence="1" key="1">
    <citation type="journal article" date="2024" name="J. Gen. Virol.">
        <title>Novel phages of Pseudomonas syringae unveil numerous potential auxiliary metabolic genes.</title>
        <authorList>
            <person name="Feltin C."/>
            <person name="Garneau J.R."/>
            <person name="Morris C.E."/>
            <person name="Berard A."/>
            <person name="Torres-Barcelo C."/>
        </authorList>
    </citation>
    <scope>NUCLEOTIDE SEQUENCE</scope>
</reference>
<proteinExistence type="predicted"/>
<accession>A0AAU6VZL2</accession>
<gene>
    <name evidence="1" type="ORF">Lyrsu03_00019</name>
</gene>
<name>A0AAU6VZL2_9VIRU</name>